<feature type="transmembrane region" description="Helical" evidence="1">
    <location>
        <begin position="12"/>
        <end position="32"/>
    </location>
</feature>
<keyword evidence="3" id="KW-1185">Reference proteome</keyword>
<dbReference type="Proteomes" id="UP000822688">
    <property type="component" value="Chromosome 9"/>
</dbReference>
<evidence type="ECO:0000313" key="3">
    <source>
        <dbReference type="Proteomes" id="UP000822688"/>
    </source>
</evidence>
<organism evidence="2 3">
    <name type="scientific">Ceratodon purpureus</name>
    <name type="common">Fire moss</name>
    <name type="synonym">Dicranum purpureum</name>
    <dbReference type="NCBI Taxonomy" id="3225"/>
    <lineage>
        <taxon>Eukaryota</taxon>
        <taxon>Viridiplantae</taxon>
        <taxon>Streptophyta</taxon>
        <taxon>Embryophyta</taxon>
        <taxon>Bryophyta</taxon>
        <taxon>Bryophytina</taxon>
        <taxon>Bryopsida</taxon>
        <taxon>Dicranidae</taxon>
        <taxon>Pseudoditrichales</taxon>
        <taxon>Ditrichaceae</taxon>
        <taxon>Ceratodon</taxon>
    </lineage>
</organism>
<comment type="caution">
    <text evidence="2">The sequence shown here is derived from an EMBL/GenBank/DDBJ whole genome shotgun (WGS) entry which is preliminary data.</text>
</comment>
<dbReference type="EMBL" id="CM026430">
    <property type="protein sequence ID" value="KAG0560831.1"/>
    <property type="molecule type" value="Genomic_DNA"/>
</dbReference>
<keyword evidence="1" id="KW-0812">Transmembrane</keyword>
<dbReference type="EMBL" id="CM026430">
    <property type="protein sequence ID" value="KAG0560830.1"/>
    <property type="molecule type" value="Genomic_DNA"/>
</dbReference>
<dbReference type="AlphaFoldDB" id="A0A8T0GP95"/>
<keyword evidence="1" id="KW-0472">Membrane</keyword>
<evidence type="ECO:0000313" key="2">
    <source>
        <dbReference type="EMBL" id="KAG0560830.1"/>
    </source>
</evidence>
<keyword evidence="1" id="KW-1133">Transmembrane helix</keyword>
<name>A0A8T0GP95_CERPU</name>
<sequence>MANECWNDQWLLFILGIWLYIPFIVAIFLPFCATDKRSDHCYKIGWIANIIAFLATTIIGIVIINLVADVVKEVRAAAPNIAPMSGNSTNVTHFSWT</sequence>
<protein>
    <submittedName>
        <fullName evidence="2">Uncharacterized protein</fullName>
    </submittedName>
</protein>
<gene>
    <name evidence="2" type="ORF">KC19_9G016900</name>
</gene>
<evidence type="ECO:0000256" key="1">
    <source>
        <dbReference type="SAM" id="Phobius"/>
    </source>
</evidence>
<accession>A0A8T0GP95</accession>
<proteinExistence type="predicted"/>
<reference evidence="2" key="1">
    <citation type="submission" date="2020-06" db="EMBL/GenBank/DDBJ databases">
        <title>WGS assembly of Ceratodon purpureus strain R40.</title>
        <authorList>
            <person name="Carey S.B."/>
            <person name="Jenkins J."/>
            <person name="Shu S."/>
            <person name="Lovell J.T."/>
            <person name="Sreedasyam A."/>
            <person name="Maumus F."/>
            <person name="Tiley G.P."/>
            <person name="Fernandez-Pozo N."/>
            <person name="Barry K."/>
            <person name="Chen C."/>
            <person name="Wang M."/>
            <person name="Lipzen A."/>
            <person name="Daum C."/>
            <person name="Saski C.A."/>
            <person name="Payton A.C."/>
            <person name="Mcbreen J.C."/>
            <person name="Conrad R.E."/>
            <person name="Kollar L.M."/>
            <person name="Olsson S."/>
            <person name="Huttunen S."/>
            <person name="Landis J.B."/>
            <person name="Wickett N.J."/>
            <person name="Johnson M.G."/>
            <person name="Rensing S.A."/>
            <person name="Grimwood J."/>
            <person name="Schmutz J."/>
            <person name="Mcdaniel S.F."/>
        </authorList>
    </citation>
    <scope>NUCLEOTIDE SEQUENCE</scope>
    <source>
        <strain evidence="2">R40</strain>
    </source>
</reference>
<feature type="transmembrane region" description="Helical" evidence="1">
    <location>
        <begin position="44"/>
        <end position="68"/>
    </location>
</feature>